<gene>
    <name evidence="1" type="ORF">GA0074694_1025</name>
</gene>
<evidence type="ECO:0000313" key="2">
    <source>
        <dbReference type="Proteomes" id="UP000198906"/>
    </source>
</evidence>
<evidence type="ECO:0000313" key="1">
    <source>
        <dbReference type="EMBL" id="SCL15038.1"/>
    </source>
</evidence>
<dbReference type="RefSeq" id="WP_091453137.1">
    <property type="nucleotide sequence ID" value="NZ_FMHU01000001.1"/>
</dbReference>
<accession>A0A1C6RD23</accession>
<protein>
    <submittedName>
        <fullName evidence="1">Uncharacterized protein</fullName>
    </submittedName>
</protein>
<organism evidence="1 2">
    <name type="scientific">Micromonospora inyonensis</name>
    <dbReference type="NCBI Taxonomy" id="47866"/>
    <lineage>
        <taxon>Bacteria</taxon>
        <taxon>Bacillati</taxon>
        <taxon>Actinomycetota</taxon>
        <taxon>Actinomycetes</taxon>
        <taxon>Micromonosporales</taxon>
        <taxon>Micromonosporaceae</taxon>
        <taxon>Micromonospora</taxon>
    </lineage>
</organism>
<sequence>MIPSDQIPPGQDWLVRRITDLERQVRELLAGRRLASASIGAGGITVKGGEVIVEAPDGSIIVRLGRVPFDTDTKPGLVAYRSSAEGSGVAMSLFDGIWAVWDRQGHIVLSTDEVSGQGIARPWLPVTWAGSDYTQWPGTTESSFSPLVETAVPRQQPRLFVRLRHTTDASGTTGEVRLMCDGTQLGPTIAVGFSVGFTDIGPLPLPAGDFGEILGMSVAGRRTAGTGAVRAMVTASWTQQS</sequence>
<dbReference type="AlphaFoldDB" id="A0A1C6RD23"/>
<keyword evidence="2" id="KW-1185">Reference proteome</keyword>
<dbReference type="EMBL" id="FMHU01000001">
    <property type="protein sequence ID" value="SCL15038.1"/>
    <property type="molecule type" value="Genomic_DNA"/>
</dbReference>
<dbReference type="Proteomes" id="UP000198906">
    <property type="component" value="Unassembled WGS sequence"/>
</dbReference>
<proteinExistence type="predicted"/>
<name>A0A1C6RD23_9ACTN</name>
<dbReference type="STRING" id="47866.GA0074694_1025"/>
<reference evidence="2" key="1">
    <citation type="submission" date="2016-06" db="EMBL/GenBank/DDBJ databases">
        <authorList>
            <person name="Varghese N."/>
        </authorList>
    </citation>
    <scope>NUCLEOTIDE SEQUENCE [LARGE SCALE GENOMIC DNA]</scope>
    <source>
        <strain evidence="2">DSM 46123</strain>
    </source>
</reference>